<dbReference type="EMBL" id="JBEPEK010000399">
    <property type="protein sequence ID" value="MER7185082.1"/>
    <property type="molecule type" value="Genomic_DNA"/>
</dbReference>
<evidence type="ECO:0000313" key="2">
    <source>
        <dbReference type="Proteomes" id="UP001474181"/>
    </source>
</evidence>
<organism evidence="1 2">
    <name type="scientific">Streptomyces hyaluromycini</name>
    <dbReference type="NCBI Taxonomy" id="1377993"/>
    <lineage>
        <taxon>Bacteria</taxon>
        <taxon>Bacillati</taxon>
        <taxon>Actinomycetota</taxon>
        <taxon>Actinomycetes</taxon>
        <taxon>Kitasatosporales</taxon>
        <taxon>Streptomycetaceae</taxon>
        <taxon>Streptomyces</taxon>
    </lineage>
</organism>
<name>A0ABV1X7U2_9ACTN</name>
<sequence length="45" mass="4553">MGVVSALTDAPLVHACACGVFTVRRRAEQESAAGGEPAPVTALRS</sequence>
<keyword evidence="2" id="KW-1185">Reference proteome</keyword>
<evidence type="ECO:0000313" key="1">
    <source>
        <dbReference type="EMBL" id="MER7185082.1"/>
    </source>
</evidence>
<gene>
    <name evidence="1" type="ORF">ABT404_37410</name>
</gene>
<proteinExistence type="predicted"/>
<dbReference type="RefSeq" id="WP_350787698.1">
    <property type="nucleotide sequence ID" value="NZ_JBEPEK010000399.1"/>
</dbReference>
<protein>
    <submittedName>
        <fullName evidence="1">Uncharacterized protein</fullName>
    </submittedName>
</protein>
<accession>A0ABV1X7U2</accession>
<comment type="caution">
    <text evidence="1">The sequence shown here is derived from an EMBL/GenBank/DDBJ whole genome shotgun (WGS) entry which is preliminary data.</text>
</comment>
<reference evidence="1 2" key="1">
    <citation type="submission" date="2024-06" db="EMBL/GenBank/DDBJ databases">
        <title>The Natural Products Discovery Center: Release of the First 8490 Sequenced Strains for Exploring Actinobacteria Biosynthetic Diversity.</title>
        <authorList>
            <person name="Kalkreuter E."/>
            <person name="Kautsar S.A."/>
            <person name="Yang D."/>
            <person name="Bader C.D."/>
            <person name="Teijaro C.N."/>
            <person name="Fluegel L."/>
            <person name="Davis C.M."/>
            <person name="Simpson J.R."/>
            <person name="Lauterbach L."/>
            <person name="Steele A.D."/>
            <person name="Gui C."/>
            <person name="Meng S."/>
            <person name="Li G."/>
            <person name="Viehrig K."/>
            <person name="Ye F."/>
            <person name="Su P."/>
            <person name="Kiefer A.F."/>
            <person name="Nichols A."/>
            <person name="Cepeda A.J."/>
            <person name="Yan W."/>
            <person name="Fan B."/>
            <person name="Jiang Y."/>
            <person name="Adhikari A."/>
            <person name="Zheng C.-J."/>
            <person name="Schuster L."/>
            <person name="Cowan T.M."/>
            <person name="Smanski M.J."/>
            <person name="Chevrette M.G."/>
            <person name="De Carvalho L.P.S."/>
            <person name="Shen B."/>
        </authorList>
    </citation>
    <scope>NUCLEOTIDE SEQUENCE [LARGE SCALE GENOMIC DNA]</scope>
    <source>
        <strain evidence="1 2">NPDC000234</strain>
    </source>
</reference>
<dbReference type="Proteomes" id="UP001474181">
    <property type="component" value="Unassembled WGS sequence"/>
</dbReference>